<keyword evidence="7" id="KW-0677">Repeat</keyword>
<dbReference type="SMART" id="SM00369">
    <property type="entry name" value="LRR_TYP"/>
    <property type="match status" value="4"/>
</dbReference>
<keyword evidence="4" id="KW-0433">Leucine-rich repeat</keyword>
<evidence type="ECO:0000256" key="3">
    <source>
        <dbReference type="ARBA" id="ARBA00022475"/>
    </source>
</evidence>
<evidence type="ECO:0000256" key="6">
    <source>
        <dbReference type="ARBA" id="ARBA00022729"/>
    </source>
</evidence>
<sequence length="289" mass="31309">MAITRITLISNAITFSILASHTSFGTESLAPSPTPSKEPLGGTWANTRSSLTTTPSFPTTSLMLAPVTTASLIISQATKNATSSPTPSIKVTSATAVPRISSQASPVDVCPSQCACTRCEDDFDSQAIRCLGQNLEVVAFYEVSRAACYINASFANITSLNSSTLRTFKWLHHLHVPFNNISRVVNGTFQGMPTLRTLYLDHNKISTIELGAFNGLKNLLILNLDYNQIVDLHQGSFKGLDSLQQLNASFANITSLNSSTLRTFKWLHHLCLTNSSCFLATSTTIKSLR</sequence>
<evidence type="ECO:0000256" key="11">
    <source>
        <dbReference type="ARBA" id="ARBA00023157"/>
    </source>
</evidence>
<feature type="region of interest" description="Disordered" evidence="13">
    <location>
        <begin position="26"/>
        <end position="49"/>
    </location>
</feature>
<keyword evidence="10" id="KW-0472">Membrane</keyword>
<evidence type="ECO:0000256" key="4">
    <source>
        <dbReference type="ARBA" id="ARBA00022614"/>
    </source>
</evidence>
<dbReference type="eggNOG" id="KOG0619">
    <property type="taxonomic scope" value="Eukaryota"/>
</dbReference>
<dbReference type="SUPFAM" id="SSF52058">
    <property type="entry name" value="L domain-like"/>
    <property type="match status" value="1"/>
</dbReference>
<dbReference type="PhylomeDB" id="A7T1N1"/>
<reference evidence="14 15" key="1">
    <citation type="journal article" date="2007" name="Science">
        <title>Sea anemone genome reveals ancestral eumetazoan gene repertoire and genomic organization.</title>
        <authorList>
            <person name="Putnam N.H."/>
            <person name="Srivastava M."/>
            <person name="Hellsten U."/>
            <person name="Dirks B."/>
            <person name="Chapman J."/>
            <person name="Salamov A."/>
            <person name="Terry A."/>
            <person name="Shapiro H."/>
            <person name="Lindquist E."/>
            <person name="Kapitonov V.V."/>
            <person name="Jurka J."/>
            <person name="Genikhovich G."/>
            <person name="Grigoriev I.V."/>
            <person name="Lucas S.M."/>
            <person name="Steele R.E."/>
            <person name="Finnerty J.R."/>
            <person name="Technau U."/>
            <person name="Martindale M.Q."/>
            <person name="Rokhsar D.S."/>
        </authorList>
    </citation>
    <scope>NUCLEOTIDE SEQUENCE [LARGE SCALE GENOMIC DNA]</scope>
    <source>
        <strain evidence="15">CH2 X CH6</strain>
    </source>
</reference>
<dbReference type="AlphaFoldDB" id="A7T1N1"/>
<keyword evidence="15" id="KW-1185">Reference proteome</keyword>
<gene>
    <name evidence="14" type="ORF">NEMVEDRAFT_v1g220996</name>
</gene>
<dbReference type="OMA" id="TLRTFKW"/>
<evidence type="ECO:0000256" key="5">
    <source>
        <dbReference type="ARBA" id="ARBA00022692"/>
    </source>
</evidence>
<evidence type="ECO:0000256" key="1">
    <source>
        <dbReference type="ARBA" id="ARBA00004162"/>
    </source>
</evidence>
<dbReference type="PANTHER" id="PTHR46473:SF23">
    <property type="entry name" value="GH08155P"/>
    <property type="match status" value="1"/>
</dbReference>
<comment type="subcellular location">
    <subcellularLocation>
        <location evidence="1">Cell membrane</location>
        <topology evidence="1">Single-pass membrane protein</topology>
    </subcellularLocation>
</comment>
<accession>A7T1N1</accession>
<evidence type="ECO:0000313" key="14">
    <source>
        <dbReference type="EMBL" id="EDO30136.1"/>
    </source>
</evidence>
<dbReference type="InterPro" id="IPR051432">
    <property type="entry name" value="KCNMA1_auxiliary"/>
</dbReference>
<evidence type="ECO:0000256" key="12">
    <source>
        <dbReference type="ARBA" id="ARBA00023303"/>
    </source>
</evidence>
<dbReference type="STRING" id="45351.A7T1N1"/>
<dbReference type="Pfam" id="PF13855">
    <property type="entry name" value="LRR_8"/>
    <property type="match status" value="1"/>
</dbReference>
<keyword evidence="8" id="KW-1133">Transmembrane helix</keyword>
<evidence type="ECO:0000256" key="8">
    <source>
        <dbReference type="ARBA" id="ARBA00022989"/>
    </source>
</evidence>
<evidence type="ECO:0000256" key="13">
    <source>
        <dbReference type="SAM" id="MobiDB-lite"/>
    </source>
</evidence>
<evidence type="ECO:0000256" key="7">
    <source>
        <dbReference type="ARBA" id="ARBA00022737"/>
    </source>
</evidence>
<evidence type="ECO:0000256" key="2">
    <source>
        <dbReference type="ARBA" id="ARBA00022448"/>
    </source>
</evidence>
<organism evidence="14 15">
    <name type="scientific">Nematostella vectensis</name>
    <name type="common">Starlet sea anemone</name>
    <dbReference type="NCBI Taxonomy" id="45351"/>
    <lineage>
        <taxon>Eukaryota</taxon>
        <taxon>Metazoa</taxon>
        <taxon>Cnidaria</taxon>
        <taxon>Anthozoa</taxon>
        <taxon>Hexacorallia</taxon>
        <taxon>Actiniaria</taxon>
        <taxon>Edwardsiidae</taxon>
        <taxon>Nematostella</taxon>
    </lineage>
</organism>
<keyword evidence="12" id="KW-0407">Ion channel</keyword>
<dbReference type="InterPro" id="IPR001611">
    <property type="entry name" value="Leu-rich_rpt"/>
</dbReference>
<dbReference type="Proteomes" id="UP000001593">
    <property type="component" value="Unassembled WGS sequence"/>
</dbReference>
<name>A7T1N1_NEMVE</name>
<keyword evidence="5" id="KW-0812">Transmembrane</keyword>
<dbReference type="HOGENOM" id="CLU_964115_0_0_1"/>
<evidence type="ECO:0000256" key="9">
    <source>
        <dbReference type="ARBA" id="ARBA00023065"/>
    </source>
</evidence>
<dbReference type="GO" id="GO:0034220">
    <property type="term" value="P:monoatomic ion transmembrane transport"/>
    <property type="evidence" value="ECO:0007669"/>
    <property type="project" value="UniProtKB-KW"/>
</dbReference>
<evidence type="ECO:0000313" key="15">
    <source>
        <dbReference type="Proteomes" id="UP000001593"/>
    </source>
</evidence>
<protein>
    <submittedName>
        <fullName evidence="14">Uncharacterized protein</fullName>
    </submittedName>
</protein>
<dbReference type="Gene3D" id="3.80.10.10">
    <property type="entry name" value="Ribonuclease Inhibitor"/>
    <property type="match status" value="2"/>
</dbReference>
<dbReference type="InterPro" id="IPR003591">
    <property type="entry name" value="Leu-rich_rpt_typical-subtyp"/>
</dbReference>
<keyword evidence="11" id="KW-1015">Disulfide bond</keyword>
<dbReference type="PROSITE" id="PS51450">
    <property type="entry name" value="LRR"/>
    <property type="match status" value="1"/>
</dbReference>
<dbReference type="InParanoid" id="A7T1N1"/>
<dbReference type="EMBL" id="DS470128">
    <property type="protein sequence ID" value="EDO30136.1"/>
    <property type="molecule type" value="Genomic_DNA"/>
</dbReference>
<keyword evidence="6" id="KW-0732">Signal</keyword>
<proteinExistence type="predicted"/>
<keyword evidence="3" id="KW-1003">Cell membrane</keyword>
<keyword evidence="9" id="KW-0406">Ion transport</keyword>
<evidence type="ECO:0000256" key="10">
    <source>
        <dbReference type="ARBA" id="ARBA00023136"/>
    </source>
</evidence>
<keyword evidence="2" id="KW-0813">Transport</keyword>
<dbReference type="PANTHER" id="PTHR46473">
    <property type="entry name" value="GH08155P"/>
    <property type="match status" value="1"/>
</dbReference>
<dbReference type="GO" id="GO:0005886">
    <property type="term" value="C:plasma membrane"/>
    <property type="evidence" value="ECO:0007669"/>
    <property type="project" value="UniProtKB-SubCell"/>
</dbReference>
<dbReference type="InterPro" id="IPR032675">
    <property type="entry name" value="LRR_dom_sf"/>
</dbReference>